<accession>A0A9R1VFT7</accession>
<keyword evidence="1" id="KW-0732">Signal</keyword>
<organism evidence="4 5">
    <name type="scientific">Lactuca sativa</name>
    <name type="common">Garden lettuce</name>
    <dbReference type="NCBI Taxonomy" id="4236"/>
    <lineage>
        <taxon>Eukaryota</taxon>
        <taxon>Viridiplantae</taxon>
        <taxon>Streptophyta</taxon>
        <taxon>Embryophyta</taxon>
        <taxon>Tracheophyta</taxon>
        <taxon>Spermatophyta</taxon>
        <taxon>Magnoliopsida</taxon>
        <taxon>eudicotyledons</taxon>
        <taxon>Gunneridae</taxon>
        <taxon>Pentapetalae</taxon>
        <taxon>asterids</taxon>
        <taxon>campanulids</taxon>
        <taxon>Asterales</taxon>
        <taxon>Asteraceae</taxon>
        <taxon>Cichorioideae</taxon>
        <taxon>Cichorieae</taxon>
        <taxon>Lactucinae</taxon>
        <taxon>Lactuca</taxon>
    </lineage>
</organism>
<evidence type="ECO:0000256" key="2">
    <source>
        <dbReference type="SAM" id="Phobius"/>
    </source>
</evidence>
<keyword evidence="2" id="KW-1133">Transmembrane helix</keyword>
<dbReference type="AlphaFoldDB" id="A0A9R1VFT7"/>
<feature type="transmembrane region" description="Helical" evidence="2">
    <location>
        <begin position="21"/>
        <end position="40"/>
    </location>
</feature>
<dbReference type="SUPFAM" id="SSF49363">
    <property type="entry name" value="Purple acid phosphatase, N-terminal domain"/>
    <property type="match status" value="1"/>
</dbReference>
<evidence type="ECO:0000259" key="3">
    <source>
        <dbReference type="Pfam" id="PF16656"/>
    </source>
</evidence>
<protein>
    <recommendedName>
        <fullName evidence="3">Purple acid phosphatase N-terminal domain-containing protein</fullName>
    </recommendedName>
</protein>
<feature type="domain" description="Purple acid phosphatase N-terminal" evidence="3">
    <location>
        <begin position="74"/>
        <end position="143"/>
    </location>
</feature>
<dbReference type="InterPro" id="IPR015914">
    <property type="entry name" value="PAPs_N"/>
</dbReference>
<dbReference type="GO" id="GO:0046872">
    <property type="term" value="F:metal ion binding"/>
    <property type="evidence" value="ECO:0007669"/>
    <property type="project" value="InterPro"/>
</dbReference>
<name>A0A9R1VFT7_LACSA</name>
<gene>
    <name evidence="4" type="ORF">LSAT_V11C500255160</name>
</gene>
<dbReference type="Pfam" id="PF16656">
    <property type="entry name" value="Pur_ac_phosph_N"/>
    <property type="match status" value="1"/>
</dbReference>
<comment type="caution">
    <text evidence="4">The sequence shown here is derived from an EMBL/GenBank/DDBJ whole genome shotgun (WGS) entry which is preliminary data.</text>
</comment>
<keyword evidence="5" id="KW-1185">Reference proteome</keyword>
<proteinExistence type="predicted"/>
<dbReference type="PANTHER" id="PTHR22953">
    <property type="entry name" value="ACID PHOSPHATASE RELATED"/>
    <property type="match status" value="1"/>
</dbReference>
<keyword evidence="2" id="KW-0812">Transmembrane</keyword>
<evidence type="ECO:0000313" key="4">
    <source>
        <dbReference type="EMBL" id="KAJ0204243.1"/>
    </source>
</evidence>
<reference evidence="4 5" key="1">
    <citation type="journal article" date="2017" name="Nat. Commun.">
        <title>Genome assembly with in vitro proximity ligation data and whole-genome triplication in lettuce.</title>
        <authorList>
            <person name="Reyes-Chin-Wo S."/>
            <person name="Wang Z."/>
            <person name="Yang X."/>
            <person name="Kozik A."/>
            <person name="Arikit S."/>
            <person name="Song C."/>
            <person name="Xia L."/>
            <person name="Froenicke L."/>
            <person name="Lavelle D.O."/>
            <person name="Truco M.J."/>
            <person name="Xia R."/>
            <person name="Zhu S."/>
            <person name="Xu C."/>
            <person name="Xu H."/>
            <person name="Xu X."/>
            <person name="Cox K."/>
            <person name="Korf I."/>
            <person name="Meyers B.C."/>
            <person name="Michelmore R.W."/>
        </authorList>
    </citation>
    <scope>NUCLEOTIDE SEQUENCE [LARGE SCALE GENOMIC DNA]</scope>
    <source>
        <strain evidence="5">cv. Salinas</strain>
        <tissue evidence="4">Seedlings</tissue>
    </source>
</reference>
<evidence type="ECO:0000313" key="5">
    <source>
        <dbReference type="Proteomes" id="UP000235145"/>
    </source>
</evidence>
<dbReference type="PANTHER" id="PTHR22953:SF132">
    <property type="entry name" value="PURPLE ACID PHOSPHATASE"/>
    <property type="match status" value="1"/>
</dbReference>
<dbReference type="GO" id="GO:0003993">
    <property type="term" value="F:acid phosphatase activity"/>
    <property type="evidence" value="ECO:0007669"/>
    <property type="project" value="InterPro"/>
</dbReference>
<sequence>MTNLSNLGGIERSVNKMSVRWCPVIVSVLGLLVFESALFVDGGTTSSFVRKYEKTIDMPVDSDVFTKSPGYNAPQQVHITQGDHVGKAMIVSWVTMEEPGSDTVVYWSEDNSSQNTTKGIITTYTYYDYTFGFIHHCNLTDLEG</sequence>
<evidence type="ECO:0000256" key="1">
    <source>
        <dbReference type="ARBA" id="ARBA00022729"/>
    </source>
</evidence>
<dbReference type="InterPro" id="IPR008963">
    <property type="entry name" value="Purple_acid_Pase-like_N"/>
</dbReference>
<keyword evidence="2" id="KW-0472">Membrane</keyword>
<dbReference type="Proteomes" id="UP000235145">
    <property type="component" value="Unassembled WGS sequence"/>
</dbReference>
<dbReference type="EMBL" id="NBSK02000005">
    <property type="protein sequence ID" value="KAJ0204243.1"/>
    <property type="molecule type" value="Genomic_DNA"/>
</dbReference>
<dbReference type="InterPro" id="IPR039331">
    <property type="entry name" value="PAPs-like"/>
</dbReference>
<dbReference type="Gene3D" id="2.60.40.380">
    <property type="entry name" value="Purple acid phosphatase-like, N-terminal"/>
    <property type="match status" value="1"/>
</dbReference>